<dbReference type="PANTHER" id="PTHR23232">
    <property type="entry name" value="KRAB DOMAIN C2H2 ZINC FINGER"/>
    <property type="match status" value="1"/>
</dbReference>
<dbReference type="GO" id="GO:0006355">
    <property type="term" value="P:regulation of DNA-templated transcription"/>
    <property type="evidence" value="ECO:0007669"/>
    <property type="project" value="InterPro"/>
</dbReference>
<name>A0A8C2RJV5_CAPHI</name>
<dbReference type="Pfam" id="PF01352">
    <property type="entry name" value="KRAB"/>
    <property type="match status" value="1"/>
</dbReference>
<evidence type="ECO:0000313" key="2">
    <source>
        <dbReference type="Ensembl" id="ENSCHIP00010030244.1"/>
    </source>
</evidence>
<dbReference type="SMART" id="SM00349">
    <property type="entry name" value="KRAB"/>
    <property type="match status" value="1"/>
</dbReference>
<dbReference type="PROSITE" id="PS50805">
    <property type="entry name" value="KRAB"/>
    <property type="match status" value="1"/>
</dbReference>
<proteinExistence type="predicted"/>
<dbReference type="SUPFAM" id="SSF109640">
    <property type="entry name" value="KRAB domain (Kruppel-associated box)"/>
    <property type="match status" value="1"/>
</dbReference>
<reference evidence="2" key="2">
    <citation type="submission" date="2025-08" db="UniProtKB">
        <authorList>
            <consortium name="Ensembl"/>
        </authorList>
    </citation>
    <scope>IDENTIFICATION</scope>
</reference>
<dbReference type="CDD" id="cd07765">
    <property type="entry name" value="KRAB_A-box"/>
    <property type="match status" value="1"/>
</dbReference>
<feature type="domain" description="KRAB" evidence="1">
    <location>
        <begin position="9"/>
        <end position="70"/>
    </location>
</feature>
<accession>A0A8C2RJV5</accession>
<organism evidence="2">
    <name type="scientific">Capra hircus</name>
    <name type="common">Goat</name>
    <dbReference type="NCBI Taxonomy" id="9925"/>
    <lineage>
        <taxon>Eukaryota</taxon>
        <taxon>Metazoa</taxon>
        <taxon>Chordata</taxon>
        <taxon>Craniata</taxon>
        <taxon>Vertebrata</taxon>
        <taxon>Euteleostomi</taxon>
        <taxon>Mammalia</taxon>
        <taxon>Eutheria</taxon>
        <taxon>Laurasiatheria</taxon>
        <taxon>Artiodactyla</taxon>
        <taxon>Ruminantia</taxon>
        <taxon>Pecora</taxon>
        <taxon>Bovidae</taxon>
        <taxon>Caprinae</taxon>
        <taxon>Capra</taxon>
    </lineage>
</organism>
<dbReference type="InterPro" id="IPR036051">
    <property type="entry name" value="KRAB_dom_sf"/>
</dbReference>
<dbReference type="InterPro" id="IPR050169">
    <property type="entry name" value="Krueppel_C2H2_ZnF"/>
</dbReference>
<dbReference type="Gene3D" id="6.10.140.140">
    <property type="match status" value="1"/>
</dbReference>
<dbReference type="PANTHER" id="PTHR23232:SF142">
    <property type="entry name" value="GASTRULA ZINC FINGER PROTEIN XLCGF57.1-LIKE-RELATED"/>
    <property type="match status" value="1"/>
</dbReference>
<dbReference type="InterPro" id="IPR001909">
    <property type="entry name" value="KRAB"/>
</dbReference>
<evidence type="ECO:0000259" key="1">
    <source>
        <dbReference type="PROSITE" id="PS50805"/>
    </source>
</evidence>
<sequence length="70" mass="8451">MVDLRKTFMLFHNVVMEFTQEERQLSSHAQRTLYRHVMLQNYSKLVLLGNSNTDKCPRERRQDIGKFNSY</sequence>
<protein>
    <recommendedName>
        <fullName evidence="1">KRAB domain-containing protein</fullName>
    </recommendedName>
</protein>
<reference evidence="2" key="1">
    <citation type="submission" date="2019-03" db="EMBL/GenBank/DDBJ databases">
        <title>Genome sequencing and reference-guided assembly of Black Bengal Goat (Capra hircus).</title>
        <authorList>
            <person name="Siddiki A.Z."/>
            <person name="Baten A."/>
            <person name="Billah M."/>
            <person name="Alam M.A.U."/>
            <person name="Shawrob K.S.M."/>
            <person name="Saha S."/>
            <person name="Chowdhury M."/>
            <person name="Rahman A.H."/>
            <person name="Stear M."/>
            <person name="Miah G."/>
            <person name="Das G.B."/>
            <person name="Hossain M.M."/>
            <person name="Kumkum M."/>
            <person name="Islam M.S."/>
            <person name="Mollah A.M."/>
            <person name="Ahsan A."/>
            <person name="Tusar F."/>
            <person name="Khan M.K.I."/>
        </authorList>
    </citation>
    <scope>NUCLEOTIDE SEQUENCE [LARGE SCALE GENOMIC DNA]</scope>
</reference>
<dbReference type="AlphaFoldDB" id="A0A8C2RJV5"/>
<dbReference type="Ensembl" id="ENSCHIT00010042634.1">
    <property type="protein sequence ID" value="ENSCHIP00010030244.1"/>
    <property type="gene ID" value="ENSCHIG00010022486.1"/>
</dbReference>